<accession>A0A1Q8ZMA8</accession>
<dbReference type="EMBL" id="MKIM01000031">
    <property type="protein sequence ID" value="OLP42882.1"/>
    <property type="molecule type" value="Genomic_DNA"/>
</dbReference>
<dbReference type="EC" id="3.2.2.21" evidence="2"/>
<gene>
    <name evidence="6" type="ORF">BJF95_01860</name>
</gene>
<dbReference type="CDD" id="cd00056">
    <property type="entry name" value="ENDO3c"/>
    <property type="match status" value="1"/>
</dbReference>
<dbReference type="Gene3D" id="1.10.1670.40">
    <property type="match status" value="1"/>
</dbReference>
<dbReference type="Gene3D" id="1.10.340.30">
    <property type="entry name" value="Hypothetical protein, domain 2"/>
    <property type="match status" value="1"/>
</dbReference>
<dbReference type="SMART" id="SM00478">
    <property type="entry name" value="ENDO3c"/>
    <property type="match status" value="1"/>
</dbReference>
<dbReference type="GO" id="GO:0006307">
    <property type="term" value="P:DNA alkylation repair"/>
    <property type="evidence" value="ECO:0007669"/>
    <property type="project" value="TreeGrafter"/>
</dbReference>
<name>A0A1Q8ZMA8_9HYPH</name>
<dbReference type="Pfam" id="PF00730">
    <property type="entry name" value="HhH-GPD"/>
    <property type="match status" value="1"/>
</dbReference>
<comment type="caution">
    <text evidence="6">The sequence shown here is derived from an EMBL/GenBank/DDBJ whole genome shotgun (WGS) entry which is preliminary data.</text>
</comment>
<protein>
    <recommendedName>
        <fullName evidence="2">DNA-3-methyladenine glycosylase II</fullName>
        <ecNumber evidence="2">3.2.2.21</ecNumber>
    </recommendedName>
</protein>
<evidence type="ECO:0000256" key="2">
    <source>
        <dbReference type="ARBA" id="ARBA00012000"/>
    </source>
</evidence>
<dbReference type="Proteomes" id="UP000186894">
    <property type="component" value="Unassembled WGS sequence"/>
</dbReference>
<evidence type="ECO:0000256" key="4">
    <source>
        <dbReference type="ARBA" id="ARBA00023204"/>
    </source>
</evidence>
<feature type="domain" description="HhH-GPD" evidence="5">
    <location>
        <begin position="54"/>
        <end position="204"/>
    </location>
</feature>
<dbReference type="PANTHER" id="PTHR43003:SF13">
    <property type="entry name" value="DNA-3-METHYLADENINE GLYCOSYLASE 2"/>
    <property type="match status" value="1"/>
</dbReference>
<dbReference type="GO" id="GO:0032993">
    <property type="term" value="C:protein-DNA complex"/>
    <property type="evidence" value="ECO:0007669"/>
    <property type="project" value="TreeGrafter"/>
</dbReference>
<evidence type="ECO:0000313" key="6">
    <source>
        <dbReference type="EMBL" id="OLP42882.1"/>
    </source>
</evidence>
<dbReference type="GO" id="GO:0008725">
    <property type="term" value="F:DNA-3-methyladenine glycosylase activity"/>
    <property type="evidence" value="ECO:0007669"/>
    <property type="project" value="TreeGrafter"/>
</dbReference>
<dbReference type="PANTHER" id="PTHR43003">
    <property type="entry name" value="DNA-3-METHYLADENINE GLYCOSYLASE"/>
    <property type="match status" value="1"/>
</dbReference>
<comment type="catalytic activity">
    <reaction evidence="1">
        <text>Hydrolysis of alkylated DNA, releasing 3-methyladenine, 3-methylguanine, 7-methylguanine and 7-methyladenine.</text>
        <dbReference type="EC" id="3.2.2.21"/>
    </reaction>
</comment>
<dbReference type="GO" id="GO:0043916">
    <property type="term" value="F:DNA-7-methylguanine glycosylase activity"/>
    <property type="evidence" value="ECO:0007669"/>
    <property type="project" value="TreeGrafter"/>
</dbReference>
<dbReference type="SUPFAM" id="SSF48150">
    <property type="entry name" value="DNA-glycosylase"/>
    <property type="match status" value="1"/>
</dbReference>
<dbReference type="RefSeq" id="WP_075641574.1">
    <property type="nucleotide sequence ID" value="NZ_MKIM01000031.1"/>
</dbReference>
<evidence type="ECO:0000259" key="5">
    <source>
        <dbReference type="SMART" id="SM00478"/>
    </source>
</evidence>
<dbReference type="InterPro" id="IPR051912">
    <property type="entry name" value="Alkylbase_DNA_Glycosylase/TA"/>
</dbReference>
<keyword evidence="3" id="KW-0227">DNA damage</keyword>
<sequence>MKPHSRIQSDADIMDGLTHLLIQDPRLVPIAKIAGPLPLRLSEPGFAGLASIIVSQMVSRASAQAIWGRLTAAMVEPSPQAYLALSDRALALGLSRAKHACLTALSHAILVGEIDLLAVLDQPADVAIAELSHLRGIGLWTSEVYLMFCGGHADVFPAGDVALRTAVGQGLGLKDRPDIATTQMISRDWQPYRSIAARLFWAFYAINFSREALPL</sequence>
<dbReference type="STRING" id="1867956.BJF95_01860"/>
<dbReference type="AlphaFoldDB" id="A0A1Q8ZMA8"/>
<evidence type="ECO:0000256" key="3">
    <source>
        <dbReference type="ARBA" id="ARBA00022763"/>
    </source>
</evidence>
<dbReference type="InterPro" id="IPR003265">
    <property type="entry name" value="HhH-GPD_domain"/>
</dbReference>
<keyword evidence="6" id="KW-0326">Glycosidase</keyword>
<keyword evidence="4" id="KW-0234">DNA repair</keyword>
<keyword evidence="7" id="KW-1185">Reference proteome</keyword>
<organism evidence="6 7">
    <name type="scientific">Rhizobium oryziradicis</name>
    <dbReference type="NCBI Taxonomy" id="1867956"/>
    <lineage>
        <taxon>Bacteria</taxon>
        <taxon>Pseudomonadati</taxon>
        <taxon>Pseudomonadota</taxon>
        <taxon>Alphaproteobacteria</taxon>
        <taxon>Hyphomicrobiales</taxon>
        <taxon>Rhizobiaceae</taxon>
        <taxon>Rhizobium/Agrobacterium group</taxon>
        <taxon>Rhizobium</taxon>
    </lineage>
</organism>
<reference evidence="6 7" key="1">
    <citation type="submission" date="2016-09" db="EMBL/GenBank/DDBJ databases">
        <title>Rhizobium oryziradicis sp. nov., isolated from the root of rice.</title>
        <authorList>
            <person name="Zhao J."/>
            <person name="Zhang X."/>
        </authorList>
    </citation>
    <scope>NUCLEOTIDE SEQUENCE [LARGE SCALE GENOMIC DNA]</scope>
    <source>
        <strain evidence="6 7">N19</strain>
    </source>
</reference>
<evidence type="ECO:0000313" key="7">
    <source>
        <dbReference type="Proteomes" id="UP000186894"/>
    </source>
</evidence>
<evidence type="ECO:0000256" key="1">
    <source>
        <dbReference type="ARBA" id="ARBA00000086"/>
    </source>
</evidence>
<dbReference type="GO" id="GO:0032131">
    <property type="term" value="F:alkylated DNA binding"/>
    <property type="evidence" value="ECO:0007669"/>
    <property type="project" value="TreeGrafter"/>
</dbReference>
<dbReference type="InterPro" id="IPR011257">
    <property type="entry name" value="DNA_glycosylase"/>
</dbReference>
<dbReference type="GO" id="GO:0005737">
    <property type="term" value="C:cytoplasm"/>
    <property type="evidence" value="ECO:0007669"/>
    <property type="project" value="TreeGrafter"/>
</dbReference>
<proteinExistence type="predicted"/>
<dbReference type="GO" id="GO:0006285">
    <property type="term" value="P:base-excision repair, AP site formation"/>
    <property type="evidence" value="ECO:0007669"/>
    <property type="project" value="TreeGrafter"/>
</dbReference>
<dbReference type="OrthoDB" id="9785929at2"/>
<keyword evidence="6" id="KW-0378">Hydrolase</keyword>